<sequence>MPTFTPARALHRLNCTGCGWTLAILGQHEQPLQKCPWCGCNEFSAEQPARSGAGQVLECPRHGPVVVQVLDANIHSDDFLDNLYCPFCP</sequence>
<gene>
    <name evidence="1" type="ORF">KSS89_14445</name>
</gene>
<reference evidence="1" key="1">
    <citation type="submission" date="2021-06" db="EMBL/GenBank/DDBJ databases">
        <title>Updating the genus Pseudomonas: Description of 43 new species and partition of the Pseudomonas putida group.</title>
        <authorList>
            <person name="Girard L."/>
            <person name="Lood C."/>
            <person name="Vandamme P."/>
            <person name="Rokni-Zadeh H."/>
            <person name="van Noort V."/>
            <person name="Hofte M."/>
            <person name="Lavigne R."/>
            <person name="De Mot R."/>
        </authorList>
    </citation>
    <scope>NUCLEOTIDE SEQUENCE</scope>
    <source>
        <strain evidence="1">CMR12a</strain>
    </source>
</reference>
<dbReference type="Proteomes" id="UP000693952">
    <property type="component" value="Chromosome"/>
</dbReference>
<accession>A0ABX8MY80</accession>
<evidence type="ECO:0000313" key="2">
    <source>
        <dbReference type="Proteomes" id="UP000693952"/>
    </source>
</evidence>
<proteinExistence type="predicted"/>
<dbReference type="EMBL" id="CP077074">
    <property type="protein sequence ID" value="QXH43363.1"/>
    <property type="molecule type" value="Genomic_DNA"/>
</dbReference>
<organism evidence="1 2">
    <name type="scientific">Pseudomonas sessilinigenes</name>
    <dbReference type="NCBI Taxonomy" id="658629"/>
    <lineage>
        <taxon>Bacteria</taxon>
        <taxon>Pseudomonadati</taxon>
        <taxon>Pseudomonadota</taxon>
        <taxon>Gammaproteobacteria</taxon>
        <taxon>Pseudomonadales</taxon>
        <taxon>Pseudomonadaceae</taxon>
        <taxon>Pseudomonas</taxon>
    </lineage>
</organism>
<evidence type="ECO:0000313" key="1">
    <source>
        <dbReference type="EMBL" id="QXH43363.1"/>
    </source>
</evidence>
<keyword evidence="2" id="KW-1185">Reference proteome</keyword>
<name>A0ABX8MY80_9PSED</name>
<protein>
    <submittedName>
        <fullName evidence="1">Zinc ribbon-containing protein</fullName>
    </submittedName>
</protein>
<dbReference type="RefSeq" id="WP_022644069.1">
    <property type="nucleotide sequence ID" value="NZ_CP027706.1"/>
</dbReference>